<protein>
    <submittedName>
        <fullName evidence="3">Acyl-CoA desaturase</fullName>
    </submittedName>
</protein>
<dbReference type="EMBL" id="JAEKNR010000073">
    <property type="protein sequence ID" value="MBJ7597691.1"/>
    <property type="molecule type" value="Genomic_DNA"/>
</dbReference>
<comment type="caution">
    <text evidence="3">The sequence shown here is derived from an EMBL/GenBank/DDBJ whole genome shotgun (WGS) entry which is preliminary data.</text>
</comment>
<feature type="transmembrane region" description="Helical" evidence="1">
    <location>
        <begin position="101"/>
        <end position="120"/>
    </location>
</feature>
<proteinExistence type="predicted"/>
<evidence type="ECO:0000313" key="4">
    <source>
        <dbReference type="Proteomes" id="UP000612893"/>
    </source>
</evidence>
<feature type="transmembrane region" description="Helical" evidence="1">
    <location>
        <begin position="166"/>
        <end position="188"/>
    </location>
</feature>
<reference evidence="3" key="1">
    <citation type="submission" date="2020-10" db="EMBL/GenBank/DDBJ databases">
        <title>Ca. Dormibacterota MAGs.</title>
        <authorList>
            <person name="Montgomery K."/>
        </authorList>
    </citation>
    <scope>NUCLEOTIDE SEQUENCE [LARGE SCALE GENOMIC DNA]</scope>
    <source>
        <strain evidence="3">SC8812_S17_10</strain>
    </source>
</reference>
<dbReference type="PIRSF" id="PIRSF015921">
    <property type="entry name" value="FA_sphinglp_des"/>
    <property type="match status" value="1"/>
</dbReference>
<keyword evidence="1" id="KW-0472">Membrane</keyword>
<accession>A0A934K758</accession>
<keyword evidence="1" id="KW-1133">Transmembrane helix</keyword>
<feature type="domain" description="Fatty acid desaturase" evidence="2">
    <location>
        <begin position="65"/>
        <end position="322"/>
    </location>
</feature>
<dbReference type="GO" id="GO:0016020">
    <property type="term" value="C:membrane"/>
    <property type="evidence" value="ECO:0007669"/>
    <property type="project" value="TreeGrafter"/>
</dbReference>
<evidence type="ECO:0000259" key="2">
    <source>
        <dbReference type="Pfam" id="PF00487"/>
    </source>
</evidence>
<dbReference type="CDD" id="cd03506">
    <property type="entry name" value="Delta6-FADS-like"/>
    <property type="match status" value="1"/>
</dbReference>
<dbReference type="GO" id="GO:0008610">
    <property type="term" value="P:lipid biosynthetic process"/>
    <property type="evidence" value="ECO:0007669"/>
    <property type="project" value="UniProtKB-ARBA"/>
</dbReference>
<sequence>MAESMVSSAAPLPRAAPSDYAVLKRRIREAGLLEKQPAYYVRLIVVNAILFAVCCAVLVLFRNPWIQALDAIFLGLVSGQLGFQLHDAGHHQMFERKWKNVLVGFLTANALLGMSHGWWVDKHNRHHANPNHTDLDPDIESPAIVYSTEQALGRRGMRRFIAKYQAFFFFPLICLLGWSMHLAGAKFLVRQSSRFRAAEIIVLLVHAVIYVGLLTWLLGPWSALLVVMLHKAAGGFYLATVFAPNHKGMLAVDDDSDLDFLRAQVLTSRNIRANPVTDFWYGSLNYQVEHHLFPSMARNNVRTAHGIVRDYCAEIGVPYHETSLLGSYRELLGFLHEVGAPLRARVPSRASRQPVREGQAGR</sequence>
<evidence type="ECO:0000313" key="3">
    <source>
        <dbReference type="EMBL" id="MBJ7597691.1"/>
    </source>
</evidence>
<gene>
    <name evidence="3" type="ORF">JF922_06355</name>
</gene>
<dbReference type="InterPro" id="IPR012171">
    <property type="entry name" value="Fatty_acid_desaturase"/>
</dbReference>
<dbReference type="AlphaFoldDB" id="A0A934K758"/>
<dbReference type="Proteomes" id="UP000612893">
    <property type="component" value="Unassembled WGS sequence"/>
</dbReference>
<organism evidence="3 4">
    <name type="scientific">Candidatus Nephthysia bennettiae</name>
    <dbReference type="NCBI Taxonomy" id="3127016"/>
    <lineage>
        <taxon>Bacteria</taxon>
        <taxon>Bacillati</taxon>
        <taxon>Candidatus Dormiibacterota</taxon>
        <taxon>Candidatus Dormibacteria</taxon>
        <taxon>Candidatus Dormibacterales</taxon>
        <taxon>Candidatus Dormibacteraceae</taxon>
        <taxon>Candidatus Nephthysia</taxon>
    </lineage>
</organism>
<dbReference type="PANTHER" id="PTHR19353">
    <property type="entry name" value="FATTY ACID DESATURASE 2"/>
    <property type="match status" value="1"/>
</dbReference>
<keyword evidence="4" id="KW-1185">Reference proteome</keyword>
<name>A0A934K758_9BACT</name>
<feature type="transmembrane region" description="Helical" evidence="1">
    <location>
        <begin position="39"/>
        <end position="61"/>
    </location>
</feature>
<dbReference type="InterPro" id="IPR005804">
    <property type="entry name" value="FA_desaturase_dom"/>
</dbReference>
<feature type="transmembrane region" description="Helical" evidence="1">
    <location>
        <begin position="200"/>
        <end position="218"/>
    </location>
</feature>
<dbReference type="Pfam" id="PF00487">
    <property type="entry name" value="FA_desaturase"/>
    <property type="match status" value="1"/>
</dbReference>
<dbReference type="GO" id="GO:0016717">
    <property type="term" value="F:oxidoreductase activity, acting on paired donors, with oxidation of a pair of donors resulting in the reduction of molecular oxygen to two molecules of water"/>
    <property type="evidence" value="ECO:0007669"/>
    <property type="project" value="TreeGrafter"/>
</dbReference>
<dbReference type="PANTHER" id="PTHR19353:SF19">
    <property type="entry name" value="DELTA(5) FATTY ACID DESATURASE C-RELATED"/>
    <property type="match status" value="1"/>
</dbReference>
<keyword evidence="1" id="KW-0812">Transmembrane</keyword>
<evidence type="ECO:0000256" key="1">
    <source>
        <dbReference type="SAM" id="Phobius"/>
    </source>
</evidence>